<reference evidence="9" key="1">
    <citation type="submission" date="2020-02" db="EMBL/GenBank/DDBJ databases">
        <authorList>
            <person name="Meier V. D."/>
        </authorList>
    </citation>
    <scope>NUCLEOTIDE SEQUENCE</scope>
    <source>
        <strain evidence="9">AVDCRST_MAG67</strain>
    </source>
</reference>
<protein>
    <recommendedName>
        <fullName evidence="8">Peptidase M14 domain-containing protein</fullName>
    </recommendedName>
</protein>
<dbReference type="GO" id="GO:0005615">
    <property type="term" value="C:extracellular space"/>
    <property type="evidence" value="ECO:0007669"/>
    <property type="project" value="TreeGrafter"/>
</dbReference>
<evidence type="ECO:0000256" key="7">
    <source>
        <dbReference type="PROSITE-ProRule" id="PRU01379"/>
    </source>
</evidence>
<keyword evidence="5" id="KW-0862">Zinc</keyword>
<comment type="similarity">
    <text evidence="2 7">Belongs to the peptidase M14 family.</text>
</comment>
<dbReference type="GO" id="GO:0008270">
    <property type="term" value="F:zinc ion binding"/>
    <property type="evidence" value="ECO:0007669"/>
    <property type="project" value="InterPro"/>
</dbReference>
<name>A0A6J4RUV7_9ACTN</name>
<keyword evidence="6" id="KW-0482">Metalloprotease</keyword>
<feature type="active site" description="Proton donor/acceptor" evidence="7">
    <location>
        <position position="427"/>
    </location>
</feature>
<dbReference type="SUPFAM" id="SSF53187">
    <property type="entry name" value="Zn-dependent exopeptidases"/>
    <property type="match status" value="1"/>
</dbReference>
<accession>A0A6J4RUV7</accession>
<evidence type="ECO:0000259" key="8">
    <source>
        <dbReference type="PROSITE" id="PS52035"/>
    </source>
</evidence>
<dbReference type="InterPro" id="IPR000834">
    <property type="entry name" value="Peptidase_M14"/>
</dbReference>
<comment type="cofactor">
    <cofactor evidence="1">
        <name>Zn(2+)</name>
        <dbReference type="ChEBI" id="CHEBI:29105"/>
    </cofactor>
</comment>
<dbReference type="GO" id="GO:0006508">
    <property type="term" value="P:proteolysis"/>
    <property type="evidence" value="ECO:0007669"/>
    <property type="project" value="UniProtKB-KW"/>
</dbReference>
<dbReference type="PROSITE" id="PS52035">
    <property type="entry name" value="PEPTIDASE_M14"/>
    <property type="match status" value="1"/>
</dbReference>
<organism evidence="9">
    <name type="scientific">uncultured Solirubrobacteraceae bacterium</name>
    <dbReference type="NCBI Taxonomy" id="1162706"/>
    <lineage>
        <taxon>Bacteria</taxon>
        <taxon>Bacillati</taxon>
        <taxon>Actinomycetota</taxon>
        <taxon>Thermoleophilia</taxon>
        <taxon>Solirubrobacterales</taxon>
        <taxon>Solirubrobacteraceae</taxon>
        <taxon>environmental samples</taxon>
    </lineage>
</organism>
<dbReference type="GO" id="GO:0004181">
    <property type="term" value="F:metallocarboxypeptidase activity"/>
    <property type="evidence" value="ECO:0007669"/>
    <property type="project" value="InterPro"/>
</dbReference>
<evidence type="ECO:0000313" key="9">
    <source>
        <dbReference type="EMBL" id="CAA9476569.1"/>
    </source>
</evidence>
<keyword evidence="3" id="KW-0645">Protease</keyword>
<evidence type="ECO:0000256" key="1">
    <source>
        <dbReference type="ARBA" id="ARBA00001947"/>
    </source>
</evidence>
<evidence type="ECO:0000256" key="5">
    <source>
        <dbReference type="ARBA" id="ARBA00022833"/>
    </source>
</evidence>
<proteinExistence type="inferred from homology"/>
<gene>
    <name evidence="9" type="ORF">AVDCRST_MAG67-547</name>
</gene>
<dbReference type="InterPro" id="IPR033810">
    <property type="entry name" value="Carboxypeptidase_T"/>
</dbReference>
<sequence>VTQAVAPAPQARGAVPERVVRVATPDRAARRRLAALGLDPAERADAASTDVVLHDQADGAALARAGLSWTVQIADLRERAAVNRATDLRNAARAARSPRAAGGALRAVPSGRSTYRHLADIEHELKLLAQQHPGLVKLVTLAQRSLLGRPILGVEIARDVNVDAGQPVFLQLGTHHAREWPAAEHPMEWAHDLVNGYGRDPQITQLVDATRNIIVPVVNPDGFNLSREWPVDLGTAVAGIDLPAQLNGLLPIDDPAYTAALLGDQGIAPAPGTGFAYKRRNCRVADGRNPAPGECESLANRRRGVDPNRNYGGFWGGPGSGFGVEDDTYRGPAPFSEPEVQNVRELVSAHQVTTLITNHTFGNLILRPPGVAGSQATPDEALLRTLGDAMAAKNGYTSQFGFELYDTSGTTEDWSYSVTGGLGFTFEIGPDEFHPPYAVVAAEYARNREAYLVALQSTADSARHAVLEGRASAGTVLRAHKEVDSTTARPVLDFAGNTAAARSYRDVLDTTMTVGASGRFAWHLNPSTRPGAAAPESWTVTCERPAGAVLARGSVVVARGERKDLDLCALDFSVAVDRRRVSRALQRGLRTRARCTLRCTAKVDLSVDSETARRLGLTRGDRRVVVARGSAGRSFQGSELFSVRFTKAARSKLRGARRVRLRVTATGLSGTTDRRTIRRSLTLTR</sequence>
<dbReference type="Gene3D" id="3.40.630.10">
    <property type="entry name" value="Zn peptidases"/>
    <property type="match status" value="1"/>
</dbReference>
<evidence type="ECO:0000256" key="2">
    <source>
        <dbReference type="ARBA" id="ARBA00005988"/>
    </source>
</evidence>
<dbReference type="EMBL" id="CADCVQ010000024">
    <property type="protein sequence ID" value="CAA9476569.1"/>
    <property type="molecule type" value="Genomic_DNA"/>
</dbReference>
<feature type="non-terminal residue" evidence="9">
    <location>
        <position position="1"/>
    </location>
</feature>
<dbReference type="CDD" id="cd03859">
    <property type="entry name" value="M14_CPT"/>
    <property type="match status" value="1"/>
</dbReference>
<keyword evidence="4" id="KW-0378">Hydrolase</keyword>
<evidence type="ECO:0000256" key="3">
    <source>
        <dbReference type="ARBA" id="ARBA00022670"/>
    </source>
</evidence>
<dbReference type="PANTHER" id="PTHR11705">
    <property type="entry name" value="PROTEASE FAMILY M14 CARBOXYPEPTIDASE A,B"/>
    <property type="match status" value="1"/>
</dbReference>
<feature type="domain" description="Peptidase M14" evidence="8">
    <location>
        <begin position="114"/>
        <end position="458"/>
    </location>
</feature>
<evidence type="ECO:0000256" key="6">
    <source>
        <dbReference type="ARBA" id="ARBA00023049"/>
    </source>
</evidence>
<dbReference type="SMART" id="SM00631">
    <property type="entry name" value="Zn_pept"/>
    <property type="match status" value="1"/>
</dbReference>
<dbReference type="AlphaFoldDB" id="A0A6J4RUV7"/>
<dbReference type="Pfam" id="PF00246">
    <property type="entry name" value="Peptidase_M14"/>
    <property type="match status" value="1"/>
</dbReference>
<evidence type="ECO:0000256" key="4">
    <source>
        <dbReference type="ARBA" id="ARBA00022801"/>
    </source>
</evidence>
<dbReference type="PANTHER" id="PTHR11705:SF143">
    <property type="entry name" value="SLL0236 PROTEIN"/>
    <property type="match status" value="1"/>
</dbReference>